<protein>
    <submittedName>
        <fullName evidence="2">Uncharacterized protein</fullName>
    </submittedName>
</protein>
<reference evidence="2" key="1">
    <citation type="journal article" date="2023" name="G3 (Bethesda)">
        <title>A reference genome for the long-term kleptoplast-retaining sea slug Elysia crispata morphotype clarki.</title>
        <authorList>
            <person name="Eastman K.E."/>
            <person name="Pendleton A.L."/>
            <person name="Shaikh M.A."/>
            <person name="Suttiyut T."/>
            <person name="Ogas R."/>
            <person name="Tomko P."/>
            <person name="Gavelis G."/>
            <person name="Widhalm J.R."/>
            <person name="Wisecaver J.H."/>
        </authorList>
    </citation>
    <scope>NUCLEOTIDE SEQUENCE</scope>
    <source>
        <strain evidence="2">ECLA1</strain>
    </source>
</reference>
<name>A0AAE1DLW2_9GAST</name>
<keyword evidence="3" id="KW-1185">Reference proteome</keyword>
<evidence type="ECO:0000313" key="2">
    <source>
        <dbReference type="EMBL" id="KAK3775379.1"/>
    </source>
</evidence>
<evidence type="ECO:0000313" key="3">
    <source>
        <dbReference type="Proteomes" id="UP001283361"/>
    </source>
</evidence>
<accession>A0AAE1DLW2</accession>
<organism evidence="2 3">
    <name type="scientific">Elysia crispata</name>
    <name type="common">lettuce slug</name>
    <dbReference type="NCBI Taxonomy" id="231223"/>
    <lineage>
        <taxon>Eukaryota</taxon>
        <taxon>Metazoa</taxon>
        <taxon>Spiralia</taxon>
        <taxon>Lophotrochozoa</taxon>
        <taxon>Mollusca</taxon>
        <taxon>Gastropoda</taxon>
        <taxon>Heterobranchia</taxon>
        <taxon>Euthyneura</taxon>
        <taxon>Panpulmonata</taxon>
        <taxon>Sacoglossa</taxon>
        <taxon>Placobranchoidea</taxon>
        <taxon>Plakobranchidae</taxon>
        <taxon>Elysia</taxon>
    </lineage>
</organism>
<gene>
    <name evidence="2" type="ORF">RRG08_010577</name>
</gene>
<sequence length="148" mass="16345">MSSRTYLGDSTNRRLWNNKGFIVNRSGPSRVRLVRHGTLIASTPQRSETEPFGTLREGLKGWGKVIGQVLMVPFSVRVLPRGRSLLAAAWRRNTSSLTGACSLARAFCLFSIRARPEALPAVPKSRGQNSARPPPHDANWQEVTSYGD</sequence>
<feature type="region of interest" description="Disordered" evidence="1">
    <location>
        <begin position="120"/>
        <end position="148"/>
    </location>
</feature>
<comment type="caution">
    <text evidence="2">The sequence shown here is derived from an EMBL/GenBank/DDBJ whole genome shotgun (WGS) entry which is preliminary data.</text>
</comment>
<dbReference type="AlphaFoldDB" id="A0AAE1DLW2"/>
<evidence type="ECO:0000256" key="1">
    <source>
        <dbReference type="SAM" id="MobiDB-lite"/>
    </source>
</evidence>
<proteinExistence type="predicted"/>
<dbReference type="Proteomes" id="UP001283361">
    <property type="component" value="Unassembled WGS sequence"/>
</dbReference>
<dbReference type="EMBL" id="JAWDGP010003341">
    <property type="protein sequence ID" value="KAK3775379.1"/>
    <property type="molecule type" value="Genomic_DNA"/>
</dbReference>